<evidence type="ECO:0000256" key="3">
    <source>
        <dbReference type="ARBA" id="ARBA00022475"/>
    </source>
</evidence>
<evidence type="ECO:0000256" key="1">
    <source>
        <dbReference type="ARBA" id="ARBA00004162"/>
    </source>
</evidence>
<dbReference type="Proteomes" id="UP000010310">
    <property type="component" value="Unassembled WGS sequence"/>
</dbReference>
<gene>
    <name evidence="9" type="ORF">B273_0110</name>
</gene>
<name>K6H3S1_9GAMM</name>
<evidence type="ECO:0000256" key="6">
    <source>
        <dbReference type="ARBA" id="ARBA00023136"/>
    </source>
</evidence>
<dbReference type="InterPro" id="IPR003400">
    <property type="entry name" value="ExbD"/>
</dbReference>
<dbReference type="Pfam" id="PF02472">
    <property type="entry name" value="ExbD"/>
    <property type="match status" value="1"/>
</dbReference>
<evidence type="ECO:0000256" key="5">
    <source>
        <dbReference type="ARBA" id="ARBA00022989"/>
    </source>
</evidence>
<keyword evidence="7" id="KW-0813">Transport</keyword>
<keyword evidence="7" id="KW-0653">Protein transport</keyword>
<dbReference type="GO" id="GO:0005886">
    <property type="term" value="C:plasma membrane"/>
    <property type="evidence" value="ECO:0007669"/>
    <property type="project" value="UniProtKB-SubCell"/>
</dbReference>
<dbReference type="AlphaFoldDB" id="K6H3S1"/>
<feature type="transmembrane region" description="Helical" evidence="8">
    <location>
        <begin position="12"/>
        <end position="31"/>
    </location>
</feature>
<evidence type="ECO:0000256" key="7">
    <source>
        <dbReference type="RuleBase" id="RU003879"/>
    </source>
</evidence>
<evidence type="ECO:0000256" key="2">
    <source>
        <dbReference type="ARBA" id="ARBA00005811"/>
    </source>
</evidence>
<proteinExistence type="inferred from homology"/>
<dbReference type="STRING" id="1208365.B273_0110"/>
<accession>K6H3S1</accession>
<reference evidence="9 10" key="1">
    <citation type="submission" date="2012-09" db="EMBL/GenBank/DDBJ databases">
        <authorList>
            <person name="Dupont C.L."/>
            <person name="Rusch D.B."/>
            <person name="Lombardo M.-J."/>
            <person name="Novotny M."/>
            <person name="Yee-Greenbaum J."/>
            <person name="Laskin R."/>
        </authorList>
    </citation>
    <scope>NUCLEOTIDE SEQUENCE [LARGE SCALE GENOMIC DNA]</scope>
    <source>
        <strain evidence="9">SAR86E</strain>
    </source>
</reference>
<evidence type="ECO:0000313" key="9">
    <source>
        <dbReference type="EMBL" id="EKO37133.1"/>
    </source>
</evidence>
<keyword evidence="4 7" id="KW-0812">Transmembrane</keyword>
<dbReference type="EMBL" id="AMWX01000001">
    <property type="protein sequence ID" value="EKO37133.1"/>
    <property type="molecule type" value="Genomic_DNA"/>
</dbReference>
<dbReference type="GO" id="GO:0015031">
    <property type="term" value="P:protein transport"/>
    <property type="evidence" value="ECO:0007669"/>
    <property type="project" value="UniProtKB-KW"/>
</dbReference>
<organism evidence="9 10">
    <name type="scientific">SAR86 cluster bacterium SAR86E</name>
    <dbReference type="NCBI Taxonomy" id="1208365"/>
    <lineage>
        <taxon>Bacteria</taxon>
        <taxon>Pseudomonadati</taxon>
        <taxon>Pseudomonadota</taxon>
        <taxon>Gammaproteobacteria</taxon>
        <taxon>SAR86 cluster</taxon>
    </lineage>
</organism>
<sequence length="136" mass="15531">MNFYKHKERSLTIEITPLIDIVFLLVIFFVVTSKIETNQYLTLDLPESKSFSSSISTNSQNIILLDSGILLVNDQEFLIQDIEKVLAGVLLTFSKSEVVILSIESKAFHMWVIEIMDGLQQLGFQNVQIKTYTENL</sequence>
<protein>
    <submittedName>
        <fullName evidence="9">Transport energizing protein, ExbD/TolR family</fullName>
    </submittedName>
</protein>
<dbReference type="PANTHER" id="PTHR30558">
    <property type="entry name" value="EXBD MEMBRANE COMPONENT OF PMF-DRIVEN MACROMOLECULE IMPORT SYSTEM"/>
    <property type="match status" value="1"/>
</dbReference>
<dbReference type="GO" id="GO:0022857">
    <property type="term" value="F:transmembrane transporter activity"/>
    <property type="evidence" value="ECO:0007669"/>
    <property type="project" value="InterPro"/>
</dbReference>
<evidence type="ECO:0000256" key="4">
    <source>
        <dbReference type="ARBA" id="ARBA00022692"/>
    </source>
</evidence>
<comment type="similarity">
    <text evidence="2 7">Belongs to the ExbD/TolR family.</text>
</comment>
<keyword evidence="3" id="KW-1003">Cell membrane</keyword>
<evidence type="ECO:0000313" key="10">
    <source>
        <dbReference type="Proteomes" id="UP000010310"/>
    </source>
</evidence>
<keyword evidence="6 8" id="KW-0472">Membrane</keyword>
<keyword evidence="5 8" id="KW-1133">Transmembrane helix</keyword>
<keyword evidence="10" id="KW-1185">Reference proteome</keyword>
<comment type="subcellular location">
    <subcellularLocation>
        <location evidence="1">Cell membrane</location>
        <topology evidence="1">Single-pass membrane protein</topology>
    </subcellularLocation>
    <subcellularLocation>
        <location evidence="7">Cell membrane</location>
        <topology evidence="7">Single-pass type II membrane protein</topology>
    </subcellularLocation>
</comment>
<evidence type="ECO:0000256" key="8">
    <source>
        <dbReference type="SAM" id="Phobius"/>
    </source>
</evidence>
<comment type="caution">
    <text evidence="9">The sequence shown here is derived from an EMBL/GenBank/DDBJ whole genome shotgun (WGS) entry which is preliminary data.</text>
</comment>